<organism evidence="8 9">
    <name type="scientific">Pinctada imbricata</name>
    <name type="common">Atlantic pearl-oyster</name>
    <name type="synonym">Pinctada martensii</name>
    <dbReference type="NCBI Taxonomy" id="66713"/>
    <lineage>
        <taxon>Eukaryota</taxon>
        <taxon>Metazoa</taxon>
        <taxon>Spiralia</taxon>
        <taxon>Lophotrochozoa</taxon>
        <taxon>Mollusca</taxon>
        <taxon>Bivalvia</taxon>
        <taxon>Autobranchia</taxon>
        <taxon>Pteriomorphia</taxon>
        <taxon>Pterioida</taxon>
        <taxon>Pterioidea</taxon>
        <taxon>Pteriidae</taxon>
        <taxon>Pinctada</taxon>
    </lineage>
</organism>
<dbReference type="GO" id="GO:0004888">
    <property type="term" value="F:transmembrane signaling receptor activity"/>
    <property type="evidence" value="ECO:0007669"/>
    <property type="project" value="InterPro"/>
</dbReference>
<dbReference type="SUPFAM" id="SSF63712">
    <property type="entry name" value="Nicotinic receptor ligand binding domain-like"/>
    <property type="match status" value="1"/>
</dbReference>
<keyword evidence="9" id="KW-1185">Reference proteome</keyword>
<feature type="transmembrane region" description="Helical" evidence="5">
    <location>
        <begin position="305"/>
        <end position="330"/>
    </location>
</feature>
<evidence type="ECO:0000313" key="8">
    <source>
        <dbReference type="EMBL" id="KAK3094590.1"/>
    </source>
</evidence>
<evidence type="ECO:0000259" key="7">
    <source>
        <dbReference type="Pfam" id="PF02932"/>
    </source>
</evidence>
<dbReference type="GO" id="GO:0005230">
    <property type="term" value="F:extracellular ligand-gated monoatomic ion channel activity"/>
    <property type="evidence" value="ECO:0007669"/>
    <property type="project" value="InterPro"/>
</dbReference>
<keyword evidence="5" id="KW-0813">Transport</keyword>
<comment type="similarity">
    <text evidence="5">Belongs to the ligand-gated ion channel (TC 1.A.9) family.</text>
</comment>
<dbReference type="Gene3D" id="2.70.170.10">
    <property type="entry name" value="Neurotransmitter-gated ion-channel ligand-binding domain"/>
    <property type="match status" value="1"/>
</dbReference>
<feature type="transmembrane region" description="Helical" evidence="5">
    <location>
        <begin position="491"/>
        <end position="511"/>
    </location>
</feature>
<feature type="transmembrane region" description="Helical" evidence="5">
    <location>
        <begin position="275"/>
        <end position="293"/>
    </location>
</feature>
<dbReference type="CDD" id="cd18989">
    <property type="entry name" value="LGIC_ECD_cation"/>
    <property type="match status" value="1"/>
</dbReference>
<dbReference type="SUPFAM" id="SSF90112">
    <property type="entry name" value="Neurotransmitter-gated ion-channel transmembrane pore"/>
    <property type="match status" value="1"/>
</dbReference>
<name>A0AA89BT03_PINIB</name>
<dbReference type="CDD" id="cd19051">
    <property type="entry name" value="LGIC_TM_cation"/>
    <property type="match status" value="1"/>
</dbReference>
<comment type="caution">
    <text evidence="8">The sequence shown here is derived from an EMBL/GenBank/DDBJ whole genome shotgun (WGS) entry which is preliminary data.</text>
</comment>
<gene>
    <name evidence="8" type="ORF">FSP39_003701</name>
</gene>
<dbReference type="InterPro" id="IPR018000">
    <property type="entry name" value="Neurotransmitter_ion_chnl_CS"/>
</dbReference>
<dbReference type="PRINTS" id="PR00252">
    <property type="entry name" value="NRIONCHANNEL"/>
</dbReference>
<protein>
    <submittedName>
        <fullName evidence="8">Uncharacterized protein</fullName>
    </submittedName>
</protein>
<dbReference type="GO" id="GO:0016020">
    <property type="term" value="C:membrane"/>
    <property type="evidence" value="ECO:0007669"/>
    <property type="project" value="UniProtKB-SubCell"/>
</dbReference>
<evidence type="ECO:0000259" key="6">
    <source>
        <dbReference type="Pfam" id="PF02931"/>
    </source>
</evidence>
<evidence type="ECO:0000256" key="2">
    <source>
        <dbReference type="ARBA" id="ARBA00022692"/>
    </source>
</evidence>
<dbReference type="InterPro" id="IPR006202">
    <property type="entry name" value="Neur_chan_lig-bd"/>
</dbReference>
<feature type="transmembrane region" description="Helical" evidence="5">
    <location>
        <begin position="245"/>
        <end position="269"/>
    </location>
</feature>
<reference evidence="8" key="1">
    <citation type="submission" date="2019-08" db="EMBL/GenBank/DDBJ databases">
        <title>The improved chromosome-level genome for the pearl oyster Pinctada fucata martensii using PacBio sequencing and Hi-C.</title>
        <authorList>
            <person name="Zheng Z."/>
        </authorList>
    </citation>
    <scope>NUCLEOTIDE SEQUENCE</scope>
    <source>
        <strain evidence="8">ZZ-2019</strain>
        <tissue evidence="8">Adductor muscle</tissue>
    </source>
</reference>
<dbReference type="InterPro" id="IPR036734">
    <property type="entry name" value="Neur_chan_lig-bd_sf"/>
</dbReference>
<dbReference type="Pfam" id="PF02932">
    <property type="entry name" value="Neur_chan_memb"/>
    <property type="match status" value="1"/>
</dbReference>
<keyword evidence="2 5" id="KW-0812">Transmembrane</keyword>
<feature type="domain" description="Neurotransmitter-gated ion-channel ligand-binding" evidence="6">
    <location>
        <begin position="67"/>
        <end position="242"/>
    </location>
</feature>
<evidence type="ECO:0000256" key="1">
    <source>
        <dbReference type="ARBA" id="ARBA00004141"/>
    </source>
</evidence>
<dbReference type="PANTHER" id="PTHR18945">
    <property type="entry name" value="NEUROTRANSMITTER GATED ION CHANNEL"/>
    <property type="match status" value="1"/>
</dbReference>
<dbReference type="InterPro" id="IPR038050">
    <property type="entry name" value="Neuro_actylchol_rec"/>
</dbReference>
<dbReference type="InterPro" id="IPR006201">
    <property type="entry name" value="Neur_channel"/>
</dbReference>
<evidence type="ECO:0000313" key="9">
    <source>
        <dbReference type="Proteomes" id="UP001186944"/>
    </source>
</evidence>
<dbReference type="AlphaFoldDB" id="A0AA89BT03"/>
<proteinExistence type="inferred from homology"/>
<comment type="subcellular location">
    <subcellularLocation>
        <location evidence="1">Membrane</location>
        <topology evidence="1">Multi-pass membrane protein</topology>
    </subcellularLocation>
</comment>
<keyword evidence="5" id="KW-0406">Ion transport</keyword>
<keyword evidence="4 5" id="KW-0472">Membrane</keyword>
<feature type="domain" description="Neurotransmitter-gated ion-channel transmembrane" evidence="7">
    <location>
        <begin position="251"/>
        <end position="503"/>
    </location>
</feature>
<sequence>MKRTECVTWEKRQQLNNAMFNEYHKDVQPIEQAGTQPPLVPPPVYPGGGSGGNLPPNPGSTHPIAGNIFVGVSMHLASLNDINEMSGTMSTVAYLTLRWRDPRLRWDPDIYDQLRRISLPMRKIWVPNILLANPVGKFSTIGFPDSEAEIHFTGEVVWKIGDFLQTACDIDITHFPFDRQTCAIDIKSATPMREIKLIPSRKRIYTSFMGSNGAWTLKGTRVDLTVRNDTGVLSFKLNLERRSTFFVMNLFVPVVVLILLNSFVFILPADSGERTGFAITCMLAIAVFLTLVSETLPKTSKPLSVLSFILMLCLILSTCASIMTIISLYIHHKEETKPVPKLVQKFFSMKICRCICCCCGKLKRSFKTLVSRVSKICKSRVREETKSASSVRSIIVESPKGSTLDMTKNFPGDVASLRRVSSVHVENLDLIDEDEDMNSRCKDPLQVLSSLGENGEIEPNLTSGDKVKEREDEDLEEDEITWKIVAKKFDFFCFISVNAMAGALGTLYFMISSGRL</sequence>
<dbReference type="PROSITE" id="PS00236">
    <property type="entry name" value="NEUROTR_ION_CHANNEL"/>
    <property type="match status" value="1"/>
</dbReference>
<accession>A0AA89BT03</accession>
<evidence type="ECO:0000256" key="3">
    <source>
        <dbReference type="ARBA" id="ARBA00022989"/>
    </source>
</evidence>
<dbReference type="Pfam" id="PF02931">
    <property type="entry name" value="Neur_chan_LBD"/>
    <property type="match status" value="1"/>
</dbReference>
<dbReference type="InterPro" id="IPR036719">
    <property type="entry name" value="Neuro-gated_channel_TM_sf"/>
</dbReference>
<dbReference type="EMBL" id="VSWD01000008">
    <property type="protein sequence ID" value="KAK3094590.1"/>
    <property type="molecule type" value="Genomic_DNA"/>
</dbReference>
<keyword evidence="5" id="KW-0407">Ion channel</keyword>
<dbReference type="Proteomes" id="UP001186944">
    <property type="component" value="Unassembled WGS sequence"/>
</dbReference>
<dbReference type="InterPro" id="IPR006029">
    <property type="entry name" value="Neurotrans-gated_channel_TM"/>
</dbReference>
<keyword evidence="3 5" id="KW-1133">Transmembrane helix</keyword>
<dbReference type="Gene3D" id="1.20.58.390">
    <property type="entry name" value="Neurotransmitter-gated ion-channel transmembrane domain"/>
    <property type="match status" value="1"/>
</dbReference>
<evidence type="ECO:0000256" key="4">
    <source>
        <dbReference type="ARBA" id="ARBA00023136"/>
    </source>
</evidence>
<evidence type="ECO:0000256" key="5">
    <source>
        <dbReference type="RuleBase" id="RU000687"/>
    </source>
</evidence>